<dbReference type="GO" id="GO:0016314">
    <property type="term" value="F:phosphatidylinositol-3,4,5-trisphosphate 3-phosphatase activity"/>
    <property type="evidence" value="ECO:0007669"/>
    <property type="project" value="UniProtKB-EC"/>
</dbReference>
<dbReference type="GO" id="GO:0043491">
    <property type="term" value="P:phosphatidylinositol 3-kinase/protein kinase B signal transduction"/>
    <property type="evidence" value="ECO:0007669"/>
    <property type="project" value="TreeGrafter"/>
</dbReference>
<evidence type="ECO:0000313" key="6">
    <source>
        <dbReference type="Proteomes" id="UP000005627"/>
    </source>
</evidence>
<keyword evidence="6" id="KW-1185">Reference proteome</keyword>
<dbReference type="Proteomes" id="UP000005627">
    <property type="component" value="Chromosome 2"/>
</dbReference>
<feature type="domain" description="Tyrosine specific protein phosphatases" evidence="3">
    <location>
        <begin position="141"/>
        <end position="202"/>
    </location>
</feature>
<dbReference type="PROSITE" id="PS00383">
    <property type="entry name" value="TYR_PHOSPHATASE_1"/>
    <property type="match status" value="1"/>
</dbReference>
<dbReference type="GO" id="GO:0051896">
    <property type="term" value="P:regulation of phosphatidylinositol 3-kinase/protein kinase B signal transduction"/>
    <property type="evidence" value="ECO:0007669"/>
    <property type="project" value="TreeGrafter"/>
</dbReference>
<dbReference type="InterPro" id="IPR029021">
    <property type="entry name" value="Prot-tyrosine_phosphatase-like"/>
</dbReference>
<dbReference type="GO" id="GO:0005634">
    <property type="term" value="C:nucleus"/>
    <property type="evidence" value="ECO:0007669"/>
    <property type="project" value="TreeGrafter"/>
</dbReference>
<dbReference type="GO" id="GO:0005886">
    <property type="term" value="C:plasma membrane"/>
    <property type="evidence" value="ECO:0007669"/>
    <property type="project" value="TreeGrafter"/>
</dbReference>
<name>G8ZPT8_TORDE</name>
<dbReference type="OrthoDB" id="16692at2759"/>
<dbReference type="InterPro" id="IPR029023">
    <property type="entry name" value="Tensin_phosphatase"/>
</dbReference>
<dbReference type="InterPro" id="IPR000340">
    <property type="entry name" value="Dual-sp_phosphatase_cat-dom"/>
</dbReference>
<dbReference type="EC" id="3.1.3.67" evidence="1"/>
<dbReference type="SMART" id="SM00404">
    <property type="entry name" value="PTPc_motif"/>
    <property type="match status" value="1"/>
</dbReference>
<proteinExistence type="predicted"/>
<dbReference type="PROSITE" id="PS51181">
    <property type="entry name" value="PPASE_TENSIN"/>
    <property type="match status" value="1"/>
</dbReference>
<dbReference type="Gene3D" id="3.90.190.10">
    <property type="entry name" value="Protein tyrosine phosphatase superfamily"/>
    <property type="match status" value="1"/>
</dbReference>
<dbReference type="InterPro" id="IPR016130">
    <property type="entry name" value="Tyr_Pase_AS"/>
</dbReference>
<keyword evidence="2" id="KW-0378">Hydrolase</keyword>
<evidence type="ECO:0000313" key="5">
    <source>
        <dbReference type="EMBL" id="CCE90632.1"/>
    </source>
</evidence>
<reference evidence="5 6" key="1">
    <citation type="journal article" date="2011" name="Proc. Natl. Acad. Sci. U.S.A.">
        <title>Evolutionary erosion of yeast sex chromosomes by mating-type switching accidents.</title>
        <authorList>
            <person name="Gordon J.L."/>
            <person name="Armisen D."/>
            <person name="Proux-Wera E."/>
            <person name="Oheigeartaigh S.S."/>
            <person name="Byrne K.P."/>
            <person name="Wolfe K.H."/>
        </authorList>
    </citation>
    <scope>NUCLEOTIDE SEQUENCE [LARGE SCALE GENOMIC DNA]</scope>
    <source>
        <strain evidence="6">ATCC 10662 / CBS 1146 / NBRC 0425 / NCYC 2629 / NRRL Y-866</strain>
    </source>
</reference>
<dbReference type="PANTHER" id="PTHR12305:SF81">
    <property type="entry name" value="PHOSPHATIDYLINOSITOL 3,4,5-TRISPHOSPHATE 3-PHOSPHATASE AND DUAL-SPECIFICITY PROTEIN PHOSPHATASE PTEN"/>
    <property type="match status" value="1"/>
</dbReference>
<dbReference type="EMBL" id="HE616743">
    <property type="protein sequence ID" value="CCE90632.1"/>
    <property type="molecule type" value="Genomic_DNA"/>
</dbReference>
<dbReference type="STRING" id="1076872.G8ZPT8"/>
<dbReference type="InParanoid" id="G8ZPT8"/>
<dbReference type="eggNOG" id="KOG2283">
    <property type="taxonomic scope" value="Eukaryota"/>
</dbReference>
<evidence type="ECO:0000259" key="4">
    <source>
        <dbReference type="PROSITE" id="PS51181"/>
    </source>
</evidence>
<dbReference type="GO" id="GO:0046856">
    <property type="term" value="P:phosphatidylinositol dephosphorylation"/>
    <property type="evidence" value="ECO:0007669"/>
    <property type="project" value="TreeGrafter"/>
</dbReference>
<dbReference type="PROSITE" id="PS50056">
    <property type="entry name" value="TYR_PHOSPHATASE_2"/>
    <property type="match status" value="1"/>
</dbReference>
<dbReference type="GO" id="GO:0042995">
    <property type="term" value="C:cell projection"/>
    <property type="evidence" value="ECO:0007669"/>
    <property type="project" value="TreeGrafter"/>
</dbReference>
<dbReference type="GO" id="GO:0005829">
    <property type="term" value="C:cytosol"/>
    <property type="evidence" value="ECO:0007669"/>
    <property type="project" value="TreeGrafter"/>
</dbReference>
<gene>
    <name evidence="5" type="primary">TDEL0B05030</name>
    <name evidence="5" type="ORF">TDEL_0B05030</name>
</gene>
<dbReference type="RefSeq" id="XP_003679843.1">
    <property type="nucleotide sequence ID" value="XM_003679795.1"/>
</dbReference>
<evidence type="ECO:0000259" key="3">
    <source>
        <dbReference type="PROSITE" id="PS50056"/>
    </source>
</evidence>
<dbReference type="GO" id="GO:0004725">
    <property type="term" value="F:protein tyrosine phosphatase activity"/>
    <property type="evidence" value="ECO:0007669"/>
    <property type="project" value="TreeGrafter"/>
</dbReference>
<dbReference type="InterPro" id="IPR003595">
    <property type="entry name" value="Tyr_Pase_cat"/>
</dbReference>
<dbReference type="GeneID" id="11504790"/>
<dbReference type="GO" id="GO:0030476">
    <property type="term" value="P:ascospore wall assembly"/>
    <property type="evidence" value="ECO:0007669"/>
    <property type="project" value="EnsemblFungi"/>
</dbReference>
<dbReference type="FunCoup" id="G8ZPT8">
    <property type="interactions" value="60"/>
</dbReference>
<protein>
    <recommendedName>
        <fullName evidence="1">phosphatidylinositol-3,4,5-trisphosphate 3-phosphatase</fullName>
        <ecNumber evidence="1">3.1.3.67</ecNumber>
    </recommendedName>
</protein>
<dbReference type="InterPro" id="IPR051281">
    <property type="entry name" value="Dual-spec_lipid-protein_phosph"/>
</dbReference>
<accession>G8ZPT8</accession>
<dbReference type="PANTHER" id="PTHR12305">
    <property type="entry name" value="PHOSPHATASE WITH HOMOLOGY TO TENSIN"/>
    <property type="match status" value="1"/>
</dbReference>
<organism evidence="5 6">
    <name type="scientific">Torulaspora delbrueckii</name>
    <name type="common">Yeast</name>
    <name type="synonym">Candida colliculosa</name>
    <dbReference type="NCBI Taxonomy" id="4950"/>
    <lineage>
        <taxon>Eukaryota</taxon>
        <taxon>Fungi</taxon>
        <taxon>Dikarya</taxon>
        <taxon>Ascomycota</taxon>
        <taxon>Saccharomycotina</taxon>
        <taxon>Saccharomycetes</taxon>
        <taxon>Saccharomycetales</taxon>
        <taxon>Saccharomycetaceae</taxon>
        <taxon>Torulaspora</taxon>
    </lineage>
</organism>
<dbReference type="InterPro" id="IPR000387">
    <property type="entry name" value="Tyr_Pase_dom"/>
</dbReference>
<evidence type="ECO:0000256" key="2">
    <source>
        <dbReference type="ARBA" id="ARBA00022801"/>
    </source>
</evidence>
<dbReference type="AlphaFoldDB" id="G8ZPT8"/>
<dbReference type="Pfam" id="PF00782">
    <property type="entry name" value="DSPc"/>
    <property type="match status" value="1"/>
</dbReference>
<dbReference type="SUPFAM" id="SSF52799">
    <property type="entry name" value="(Phosphotyrosine protein) phosphatases II"/>
    <property type="match status" value="1"/>
</dbReference>
<feature type="domain" description="Phosphatase tensin-type" evidence="4">
    <location>
        <begin position="24"/>
        <end position="225"/>
    </location>
</feature>
<dbReference type="HOGENOM" id="CLU_020105_4_1_1"/>
<sequence>MTNKHLKIKPSNILRIIYATPLNVHKHETGLTLDLSYVTDRIIVCSYPVLRFPKLMYRNSLEDLITFLNIHHGPGNWTIFNFKAEIGSSDYKDEEVRNIANRWYISQSAKVITDFHDEQTEKLVHRLGWMDHCPPPFLLLQHIVDEMHNCISRSQSAVVVLHCRVGKGRSGTISIAYMMKYLDCPLAEARDVFMTNRFRPGVSRGVVIPSQLRYLRYHEMYLCYDLGSRNSFLANCAKAEFKLKSINLIQPSSVILSGHCVAYIKIQKYNSDRNDVITVATLETDEDLLGRPMGGGLSMCLPLELDVSDIQLEFGITSKTSHMINNIGAFASRSHCWLNLYCELLRSNGASSLAPVTLEELRKLQDEGQEFSFNIRWNELDGAKGTSNRGIKLFESMTLKWSLL</sequence>
<dbReference type="CDD" id="cd14497">
    <property type="entry name" value="PTP_PTEN-like"/>
    <property type="match status" value="1"/>
</dbReference>
<dbReference type="KEGG" id="tdl:TDEL_0B05030"/>
<evidence type="ECO:0000256" key="1">
    <source>
        <dbReference type="ARBA" id="ARBA00013015"/>
    </source>
</evidence>